<comment type="caution">
    <text evidence="1">The sequence shown here is derived from an EMBL/GenBank/DDBJ whole genome shotgun (WGS) entry which is preliminary data.</text>
</comment>
<sequence length="125" mass="13466">MENTSLLGPMKGATHREVGGVLVDVVPTGNARVKRIVYPVGFRWSKNLKDIVGTPLCMHAHVGFLASGQINIQYADGAMEKFVAPQAVAIAPGHDGWVVGNEPAILIEFDFEGETVERMGLASRH</sequence>
<keyword evidence="2" id="KW-1185">Reference proteome</keyword>
<evidence type="ECO:0008006" key="3">
    <source>
        <dbReference type="Google" id="ProtNLM"/>
    </source>
</evidence>
<proteinExistence type="predicted"/>
<evidence type="ECO:0000313" key="1">
    <source>
        <dbReference type="EMBL" id="MBH8557443.1"/>
    </source>
</evidence>
<dbReference type="RefSeq" id="WP_198074656.1">
    <property type="nucleotide sequence ID" value="NZ_JAEDAE010000002.1"/>
</dbReference>
<protein>
    <recommendedName>
        <fullName evidence="3">Cupin</fullName>
    </recommendedName>
</protein>
<gene>
    <name evidence="1" type="ORF">I7X13_05255</name>
</gene>
<organism evidence="1 2">
    <name type="scientific">Hymenobacter negativus</name>
    <dbReference type="NCBI Taxonomy" id="2795026"/>
    <lineage>
        <taxon>Bacteria</taxon>
        <taxon>Pseudomonadati</taxon>
        <taxon>Bacteroidota</taxon>
        <taxon>Cytophagia</taxon>
        <taxon>Cytophagales</taxon>
        <taxon>Hymenobacteraceae</taxon>
        <taxon>Hymenobacter</taxon>
    </lineage>
</organism>
<dbReference type="EMBL" id="JAEDAE010000002">
    <property type="protein sequence ID" value="MBH8557443.1"/>
    <property type="molecule type" value="Genomic_DNA"/>
</dbReference>
<dbReference type="Proteomes" id="UP000625631">
    <property type="component" value="Unassembled WGS sequence"/>
</dbReference>
<name>A0ABS0Q475_9BACT</name>
<accession>A0ABS0Q475</accession>
<evidence type="ECO:0000313" key="2">
    <source>
        <dbReference type="Proteomes" id="UP000625631"/>
    </source>
</evidence>
<reference evidence="1 2" key="1">
    <citation type="submission" date="2020-12" db="EMBL/GenBank/DDBJ databases">
        <title>Hymenobacter sp.</title>
        <authorList>
            <person name="Kim M.K."/>
        </authorList>
    </citation>
    <scope>NUCLEOTIDE SEQUENCE [LARGE SCALE GENOMIC DNA]</scope>
    <source>
        <strain evidence="1 2">BT442</strain>
    </source>
</reference>